<sequence length="320" mass="37621">MKKKVVVFLFIIIFFLIGVFWLAFTLALLIITYFGLLKLIYLIKNSFFKKTVKGLFIFSYLLSIIIFVKLVFFDIYKIPSSSMENTLFTNDVIVVNKLKYGPRLPRSPFDIPLLNIGYYFNENARKKIKEYWWPYKRLSGTTEINQGDVIVFNSIWSKTFILVKRCVALPGDKFSIRDTKIYTNSNLFKEPDAVKKDYTFKVKSLNNLYKVLDSFSNNIFLKKENLLSYKASLTKEQLNYLKEQNQIYSTSLISDTITNEKMFVKRPNLKWTFDNMGPVTVPIKGMKIVINEENFEFYRKAINSSENCNITKTNGFFLYR</sequence>
<feature type="transmembrane region" description="Helical" evidence="4">
    <location>
        <begin position="55"/>
        <end position="76"/>
    </location>
</feature>
<reference evidence="6 7" key="1">
    <citation type="submission" date="2021-03" db="EMBL/GenBank/DDBJ databases">
        <title>Complete genome of Polaribacter_sp.SM13.</title>
        <authorList>
            <person name="Jeong S.W."/>
            <person name="Bae J.W."/>
        </authorList>
    </citation>
    <scope>NUCLEOTIDE SEQUENCE [LARGE SCALE GENOMIC DNA]</scope>
    <source>
        <strain evidence="6 7">SM13</strain>
    </source>
</reference>
<dbReference type="Pfam" id="PF10502">
    <property type="entry name" value="Peptidase_S26"/>
    <property type="match status" value="1"/>
</dbReference>
<comment type="catalytic activity">
    <reaction evidence="4">
        <text>Cleavage of hydrophobic, N-terminal signal or leader sequences from secreted and periplasmic proteins.</text>
        <dbReference type="EC" id="3.4.21.89"/>
    </reaction>
</comment>
<evidence type="ECO:0000313" key="6">
    <source>
        <dbReference type="EMBL" id="QTE23533.1"/>
    </source>
</evidence>
<dbReference type="Proteomes" id="UP000663920">
    <property type="component" value="Chromosome"/>
</dbReference>
<keyword evidence="4" id="KW-0472">Membrane</keyword>
<keyword evidence="4" id="KW-0645">Protease</keyword>
<dbReference type="KEGG" id="pcea:J3359_04420"/>
<accession>A0A975H7Y3</accession>
<dbReference type="EC" id="3.4.21.89" evidence="4"/>
<dbReference type="CDD" id="cd06530">
    <property type="entry name" value="S26_SPase_I"/>
    <property type="match status" value="1"/>
</dbReference>
<evidence type="ECO:0000256" key="1">
    <source>
        <dbReference type="ARBA" id="ARBA00009370"/>
    </source>
</evidence>
<dbReference type="PRINTS" id="PR00727">
    <property type="entry name" value="LEADERPTASE"/>
</dbReference>
<dbReference type="PANTHER" id="PTHR43390:SF1">
    <property type="entry name" value="CHLOROPLAST PROCESSING PEPTIDASE"/>
    <property type="match status" value="1"/>
</dbReference>
<feature type="transmembrane region" description="Helical" evidence="4">
    <location>
        <begin position="6"/>
        <end position="34"/>
    </location>
</feature>
<dbReference type="SUPFAM" id="SSF51306">
    <property type="entry name" value="LexA/Signal peptidase"/>
    <property type="match status" value="1"/>
</dbReference>
<proteinExistence type="inferred from homology"/>
<dbReference type="GO" id="GO:0016020">
    <property type="term" value="C:membrane"/>
    <property type="evidence" value="ECO:0007669"/>
    <property type="project" value="UniProtKB-SubCell"/>
</dbReference>
<evidence type="ECO:0000256" key="4">
    <source>
        <dbReference type="RuleBase" id="RU362042"/>
    </source>
</evidence>
<dbReference type="NCBIfam" id="TIGR02227">
    <property type="entry name" value="sigpep_I_bact"/>
    <property type="match status" value="1"/>
</dbReference>
<dbReference type="GO" id="GO:0004252">
    <property type="term" value="F:serine-type endopeptidase activity"/>
    <property type="evidence" value="ECO:0007669"/>
    <property type="project" value="InterPro"/>
</dbReference>
<comment type="subcellular location">
    <subcellularLocation>
        <location evidence="4">Membrane</location>
        <topology evidence="4">Single-pass type II membrane protein</topology>
    </subcellularLocation>
</comment>
<dbReference type="InterPro" id="IPR019533">
    <property type="entry name" value="Peptidase_S26"/>
</dbReference>
<dbReference type="GO" id="GO:0009003">
    <property type="term" value="F:signal peptidase activity"/>
    <property type="evidence" value="ECO:0007669"/>
    <property type="project" value="UniProtKB-EC"/>
</dbReference>
<comment type="similarity">
    <text evidence="1 4">Belongs to the peptidase S26 family.</text>
</comment>
<dbReference type="InterPro" id="IPR000223">
    <property type="entry name" value="Pept_S26A_signal_pept_1"/>
</dbReference>
<dbReference type="Gene3D" id="2.10.109.10">
    <property type="entry name" value="Umud Fragment, subunit A"/>
    <property type="match status" value="1"/>
</dbReference>
<protein>
    <recommendedName>
        <fullName evidence="2 4">Signal peptidase I</fullName>
        <ecNumber evidence="4">3.4.21.89</ecNumber>
    </recommendedName>
</protein>
<organism evidence="6 7">
    <name type="scientific">Polaribacter cellanae</name>
    <dbReference type="NCBI Taxonomy" id="2818493"/>
    <lineage>
        <taxon>Bacteria</taxon>
        <taxon>Pseudomonadati</taxon>
        <taxon>Bacteroidota</taxon>
        <taxon>Flavobacteriia</taxon>
        <taxon>Flavobacteriales</taxon>
        <taxon>Flavobacteriaceae</taxon>
    </lineage>
</organism>
<keyword evidence="7" id="KW-1185">Reference proteome</keyword>
<evidence type="ECO:0000259" key="5">
    <source>
        <dbReference type="Pfam" id="PF10502"/>
    </source>
</evidence>
<gene>
    <name evidence="6" type="primary">lepB</name>
    <name evidence="6" type="ORF">J3359_04420</name>
</gene>
<dbReference type="InterPro" id="IPR036286">
    <property type="entry name" value="LexA/Signal_pep-like_sf"/>
</dbReference>
<dbReference type="EMBL" id="CP071869">
    <property type="protein sequence ID" value="QTE23533.1"/>
    <property type="molecule type" value="Genomic_DNA"/>
</dbReference>
<keyword evidence="4 6" id="KW-0378">Hydrolase</keyword>
<dbReference type="RefSeq" id="WP_208079540.1">
    <property type="nucleotide sequence ID" value="NZ_CP071869.1"/>
</dbReference>
<evidence type="ECO:0000313" key="7">
    <source>
        <dbReference type="Proteomes" id="UP000663920"/>
    </source>
</evidence>
<keyword evidence="4" id="KW-1133">Transmembrane helix</keyword>
<dbReference type="AlphaFoldDB" id="A0A975H7Y3"/>
<feature type="domain" description="Peptidase S26" evidence="5">
    <location>
        <begin position="58"/>
        <end position="200"/>
    </location>
</feature>
<feature type="active site" evidence="3">
    <location>
        <position position="82"/>
    </location>
</feature>
<dbReference type="GO" id="GO:0006465">
    <property type="term" value="P:signal peptide processing"/>
    <property type="evidence" value="ECO:0007669"/>
    <property type="project" value="InterPro"/>
</dbReference>
<keyword evidence="4" id="KW-0812">Transmembrane</keyword>
<name>A0A975H7Y3_9FLAO</name>
<dbReference type="PANTHER" id="PTHR43390">
    <property type="entry name" value="SIGNAL PEPTIDASE I"/>
    <property type="match status" value="1"/>
</dbReference>
<evidence type="ECO:0000256" key="2">
    <source>
        <dbReference type="ARBA" id="ARBA00019232"/>
    </source>
</evidence>
<feature type="active site" evidence="3">
    <location>
        <position position="164"/>
    </location>
</feature>
<comment type="caution">
    <text evidence="4">Lacks conserved residue(s) required for the propagation of feature annotation.</text>
</comment>
<evidence type="ECO:0000256" key="3">
    <source>
        <dbReference type="PIRSR" id="PIRSR600223-1"/>
    </source>
</evidence>